<proteinExistence type="predicted"/>
<evidence type="ECO:0000313" key="1">
    <source>
        <dbReference type="EMBL" id="MEB3035194.1"/>
    </source>
</evidence>
<name>A0ABU5Y4Q1_9MYCO</name>
<sequence length="151" mass="16144">TIASHAYQDAFAAARDTEITAVACPRFVDFVERGITSGRQVLGLAEGYLEPLQRAGVDTLVLGCTHYPLLSGLIQLAMGEQVTLVSSAEETAKELLRVLTERDLLRPHEAAPATRVFEATGDPEAFADLATRFLGPAITGVGAVHRHAPLH</sequence>
<protein>
    <submittedName>
        <fullName evidence="1">Glutamate racemase</fullName>
    </submittedName>
</protein>
<dbReference type="Proteomes" id="UP001298593">
    <property type="component" value="Unassembled WGS sequence"/>
</dbReference>
<dbReference type="InterPro" id="IPR033134">
    <property type="entry name" value="Asp/Glu_racemase_AS_2"/>
</dbReference>
<feature type="non-terminal residue" evidence="1">
    <location>
        <position position="1"/>
    </location>
</feature>
<accession>A0ABU5Y4Q1</accession>
<dbReference type="PROSITE" id="PS00924">
    <property type="entry name" value="ASP_GLU_RACEMASE_2"/>
    <property type="match status" value="1"/>
</dbReference>
<keyword evidence="2" id="KW-1185">Reference proteome</keyword>
<organism evidence="1 2">
    <name type="scientific">[Mycobacterium] nativiensis</name>
    <dbReference type="NCBI Taxonomy" id="2855503"/>
    <lineage>
        <taxon>Bacteria</taxon>
        <taxon>Bacillati</taxon>
        <taxon>Actinomycetota</taxon>
        <taxon>Actinomycetes</taxon>
        <taxon>Mycobacteriales</taxon>
        <taxon>Mycobacteriaceae</taxon>
        <taxon>Mycolicibacter</taxon>
    </lineage>
</organism>
<dbReference type="SUPFAM" id="SSF53681">
    <property type="entry name" value="Aspartate/glutamate racemase"/>
    <property type="match status" value="1"/>
</dbReference>
<dbReference type="Gene3D" id="3.40.50.1860">
    <property type="match status" value="1"/>
</dbReference>
<comment type="caution">
    <text evidence="1">The sequence shown here is derived from an EMBL/GenBank/DDBJ whole genome shotgun (WGS) entry which is preliminary data.</text>
</comment>
<dbReference type="InterPro" id="IPR001920">
    <property type="entry name" value="Asp/Glu_race"/>
</dbReference>
<dbReference type="EMBL" id="JAYJJU010000083">
    <property type="protein sequence ID" value="MEB3035194.1"/>
    <property type="molecule type" value="Genomic_DNA"/>
</dbReference>
<gene>
    <name evidence="1" type="ORF">KV113_27025</name>
</gene>
<reference evidence="1 2" key="1">
    <citation type="submission" date="2023-12" db="EMBL/GenBank/DDBJ databases">
        <title>Description of new species of Mycobacterium terrae complex isolated from sewage at the Sao Paulo Zoological Park Foundation in Brazil.</title>
        <authorList>
            <person name="Romagnoli C.L."/>
            <person name="Conceicao E.C."/>
            <person name="Machado E."/>
            <person name="Barreto L.B.P.F."/>
            <person name="Sharma A."/>
            <person name="Silva N.M."/>
            <person name="Marques L.E."/>
            <person name="Juliana M.A."/>
            <person name="Lourenco M.C.S."/>
            <person name="Digiampietri L.A."/>
            <person name="Suffys P.N."/>
            <person name="Viana-Niero C."/>
        </authorList>
    </citation>
    <scope>NUCLEOTIDE SEQUENCE [LARGE SCALE GENOMIC DNA]</scope>
    <source>
        <strain evidence="1 2">MYC340</strain>
    </source>
</reference>
<evidence type="ECO:0000313" key="2">
    <source>
        <dbReference type="Proteomes" id="UP001298593"/>
    </source>
</evidence>